<dbReference type="GO" id="GO:0016787">
    <property type="term" value="F:hydrolase activity"/>
    <property type="evidence" value="ECO:0007669"/>
    <property type="project" value="UniProtKB-KW"/>
</dbReference>
<dbReference type="GO" id="GO:0003676">
    <property type="term" value="F:nucleic acid binding"/>
    <property type="evidence" value="ECO:0007669"/>
    <property type="project" value="InterPro"/>
</dbReference>
<dbReference type="InterPro" id="IPR051319">
    <property type="entry name" value="Oligoribo/pAp-PDE_c-di-AMP_PDE"/>
</dbReference>
<dbReference type="AlphaFoldDB" id="A0A645HZU9"/>
<dbReference type="InterPro" id="IPR003156">
    <property type="entry name" value="DHHA1_dom"/>
</dbReference>
<dbReference type="InterPro" id="IPR038763">
    <property type="entry name" value="DHH_sf"/>
</dbReference>
<protein>
    <submittedName>
        <fullName evidence="2">Cyclic-di-AMP phosphodiesterase GdpP</fullName>
        <ecNumber evidence="2">3.1.4.-</ecNumber>
    </submittedName>
</protein>
<proteinExistence type="predicted"/>
<feature type="domain" description="DHHA1" evidence="1">
    <location>
        <begin position="28"/>
        <end position="121"/>
    </location>
</feature>
<organism evidence="2">
    <name type="scientific">bioreactor metagenome</name>
    <dbReference type="NCBI Taxonomy" id="1076179"/>
    <lineage>
        <taxon>unclassified sequences</taxon>
        <taxon>metagenomes</taxon>
        <taxon>ecological metagenomes</taxon>
    </lineage>
</organism>
<keyword evidence="2" id="KW-0378">Hydrolase</keyword>
<sequence>MKRIFTDDLKVYLMRAEIIKAAQVKNGIAVAKCPPNIEDTVLTAQAADELLNITGIQASFVIVKMDGDAYISGRSLGDINVQVILESLGGGGHMTMAGAKLKSMSLDEATDRLNDAIDKYLREGEK</sequence>
<evidence type="ECO:0000259" key="1">
    <source>
        <dbReference type="Pfam" id="PF02272"/>
    </source>
</evidence>
<evidence type="ECO:0000313" key="2">
    <source>
        <dbReference type="EMBL" id="MPN44012.1"/>
    </source>
</evidence>
<dbReference type="PANTHER" id="PTHR47618:SF2">
    <property type="entry name" value="CYCLIC-DI-AMP PHOSPHODIESTERASE GDPP"/>
    <property type="match status" value="1"/>
</dbReference>
<dbReference type="PANTHER" id="PTHR47618">
    <property type="entry name" value="BIFUNCTIONAL OLIGORIBONUCLEASE AND PAP PHOSPHATASE NRNA"/>
    <property type="match status" value="1"/>
</dbReference>
<dbReference type="Gene3D" id="3.10.310.30">
    <property type="match status" value="1"/>
</dbReference>
<dbReference type="Pfam" id="PF02272">
    <property type="entry name" value="DHHA1"/>
    <property type="match status" value="1"/>
</dbReference>
<reference evidence="2" key="1">
    <citation type="submission" date="2019-08" db="EMBL/GenBank/DDBJ databases">
        <authorList>
            <person name="Kucharzyk K."/>
            <person name="Murdoch R.W."/>
            <person name="Higgins S."/>
            <person name="Loffler F."/>
        </authorList>
    </citation>
    <scope>NUCLEOTIDE SEQUENCE</scope>
</reference>
<gene>
    <name evidence="2" type="primary">gdpP_22</name>
    <name evidence="2" type="ORF">SDC9_191573</name>
</gene>
<accession>A0A645HZU9</accession>
<comment type="caution">
    <text evidence="2">The sequence shown here is derived from an EMBL/GenBank/DDBJ whole genome shotgun (WGS) entry which is preliminary data.</text>
</comment>
<dbReference type="EMBL" id="VSSQ01102803">
    <property type="protein sequence ID" value="MPN44012.1"/>
    <property type="molecule type" value="Genomic_DNA"/>
</dbReference>
<dbReference type="SUPFAM" id="SSF64182">
    <property type="entry name" value="DHH phosphoesterases"/>
    <property type="match status" value="1"/>
</dbReference>
<dbReference type="EC" id="3.1.4.-" evidence="2"/>
<name>A0A645HZU9_9ZZZZ</name>